<dbReference type="InterPro" id="IPR050645">
    <property type="entry name" value="Histidine_acid_phosphatase"/>
</dbReference>
<keyword evidence="5" id="KW-0378">Hydrolase</keyword>
<evidence type="ECO:0000256" key="3">
    <source>
        <dbReference type="ARBA" id="ARBA00012646"/>
    </source>
</evidence>
<evidence type="ECO:0000256" key="4">
    <source>
        <dbReference type="ARBA" id="ARBA00022729"/>
    </source>
</evidence>
<evidence type="ECO:0000256" key="5">
    <source>
        <dbReference type="ARBA" id="ARBA00022801"/>
    </source>
</evidence>
<dbReference type="InterPro" id="IPR029033">
    <property type="entry name" value="His_PPase_superfam"/>
</dbReference>
<dbReference type="EMBL" id="JAPWTK010000091">
    <property type="protein sequence ID" value="KAJ8951021.1"/>
    <property type="molecule type" value="Genomic_DNA"/>
</dbReference>
<sequence length="390" mass="45343">MNVLYFPEKFLQIFRHGNRTAQKNELYPRDPYLNFTYYPFGNGQLTNAGKRREYNIGKELRERYNSFLGEFYYPELVEATSTNYNRTKVSLQLMLASLFPPSGLEIWKTNFEWQPVPYNYLPSPHDKVLLGTLCPYYKILYNQTMATPKLQEQFRQHKNTFSYISKNTGLNVTTFLDVYNLYFGLATEEEWGLTLPNWTKSVWPTRITQLAIQEYHSATATTDLKKMASGYLLKKIIEDTKDKITKLKGVTEKRMYIYSAHENNIAELLILLDLFKPEHVPPYGSYLIFEVHKVKNTYGFKVSVYANLVGETCVEKSVVVLCFVENVQFFVSTPKVPVPTPGENHLIYYQNYVSSSIQLLKSPACEEFCTMDKFISLTQEYMPTDDLCGI</sequence>
<dbReference type="EC" id="3.1.3.2" evidence="3"/>
<dbReference type="Proteomes" id="UP001162162">
    <property type="component" value="Unassembled WGS sequence"/>
</dbReference>
<evidence type="ECO:0000256" key="6">
    <source>
        <dbReference type="ARBA" id="ARBA00023157"/>
    </source>
</evidence>
<protein>
    <recommendedName>
        <fullName evidence="3">acid phosphatase</fullName>
        <ecNumber evidence="3">3.1.3.2</ecNumber>
    </recommendedName>
</protein>
<accession>A0AAV8YIP0</accession>
<proteinExistence type="inferred from homology"/>
<keyword evidence="6" id="KW-1015">Disulfide bond</keyword>
<evidence type="ECO:0000256" key="7">
    <source>
        <dbReference type="ARBA" id="ARBA00023180"/>
    </source>
</evidence>
<comment type="catalytic activity">
    <reaction evidence="1">
        <text>a phosphate monoester + H2O = an alcohol + phosphate</text>
        <dbReference type="Rhea" id="RHEA:15017"/>
        <dbReference type="ChEBI" id="CHEBI:15377"/>
        <dbReference type="ChEBI" id="CHEBI:30879"/>
        <dbReference type="ChEBI" id="CHEBI:43474"/>
        <dbReference type="ChEBI" id="CHEBI:67140"/>
        <dbReference type="EC" id="3.1.3.2"/>
    </reaction>
</comment>
<reference evidence="8" key="1">
    <citation type="journal article" date="2023" name="Insect Mol. Biol.">
        <title>Genome sequencing provides insights into the evolution of gene families encoding plant cell wall-degrading enzymes in longhorned beetles.</title>
        <authorList>
            <person name="Shin N.R."/>
            <person name="Okamura Y."/>
            <person name="Kirsch R."/>
            <person name="Pauchet Y."/>
        </authorList>
    </citation>
    <scope>NUCLEOTIDE SEQUENCE</scope>
    <source>
        <strain evidence="8">AMC_N1</strain>
    </source>
</reference>
<comment type="caution">
    <text evidence="8">The sequence shown here is derived from an EMBL/GenBank/DDBJ whole genome shotgun (WGS) entry which is preliminary data.</text>
</comment>
<dbReference type="SUPFAM" id="SSF53254">
    <property type="entry name" value="Phosphoglycerate mutase-like"/>
    <property type="match status" value="1"/>
</dbReference>
<dbReference type="InterPro" id="IPR000560">
    <property type="entry name" value="His_Pase_clade-2"/>
</dbReference>
<keyword evidence="7" id="KW-0325">Glycoprotein</keyword>
<evidence type="ECO:0000256" key="1">
    <source>
        <dbReference type="ARBA" id="ARBA00000032"/>
    </source>
</evidence>
<dbReference type="AlphaFoldDB" id="A0AAV8YIP0"/>
<evidence type="ECO:0000313" key="9">
    <source>
        <dbReference type="Proteomes" id="UP001162162"/>
    </source>
</evidence>
<organism evidence="8 9">
    <name type="scientific">Aromia moschata</name>
    <dbReference type="NCBI Taxonomy" id="1265417"/>
    <lineage>
        <taxon>Eukaryota</taxon>
        <taxon>Metazoa</taxon>
        <taxon>Ecdysozoa</taxon>
        <taxon>Arthropoda</taxon>
        <taxon>Hexapoda</taxon>
        <taxon>Insecta</taxon>
        <taxon>Pterygota</taxon>
        <taxon>Neoptera</taxon>
        <taxon>Endopterygota</taxon>
        <taxon>Coleoptera</taxon>
        <taxon>Polyphaga</taxon>
        <taxon>Cucujiformia</taxon>
        <taxon>Chrysomeloidea</taxon>
        <taxon>Cerambycidae</taxon>
        <taxon>Cerambycinae</taxon>
        <taxon>Callichromatini</taxon>
        <taxon>Aromia</taxon>
    </lineage>
</organism>
<name>A0AAV8YIP0_9CUCU</name>
<comment type="similarity">
    <text evidence="2">Belongs to the histidine acid phosphatase family.</text>
</comment>
<dbReference type="PANTHER" id="PTHR11567:SF211">
    <property type="entry name" value="PROSTATIC ACID PHOSPHATASE"/>
    <property type="match status" value="1"/>
</dbReference>
<evidence type="ECO:0000313" key="8">
    <source>
        <dbReference type="EMBL" id="KAJ8951021.1"/>
    </source>
</evidence>
<dbReference type="GO" id="GO:0003993">
    <property type="term" value="F:acid phosphatase activity"/>
    <property type="evidence" value="ECO:0007669"/>
    <property type="project" value="UniProtKB-EC"/>
</dbReference>
<gene>
    <name evidence="8" type="ORF">NQ318_006406</name>
</gene>
<dbReference type="CDD" id="cd07061">
    <property type="entry name" value="HP_HAP_like"/>
    <property type="match status" value="1"/>
</dbReference>
<keyword evidence="9" id="KW-1185">Reference proteome</keyword>
<dbReference type="PANTHER" id="PTHR11567">
    <property type="entry name" value="ACID PHOSPHATASE-RELATED"/>
    <property type="match status" value="1"/>
</dbReference>
<evidence type="ECO:0000256" key="2">
    <source>
        <dbReference type="ARBA" id="ARBA00005375"/>
    </source>
</evidence>
<keyword evidence="4" id="KW-0732">Signal</keyword>
<dbReference type="Gene3D" id="3.40.50.1240">
    <property type="entry name" value="Phosphoglycerate mutase-like"/>
    <property type="match status" value="1"/>
</dbReference>
<dbReference type="Pfam" id="PF00328">
    <property type="entry name" value="His_Phos_2"/>
    <property type="match status" value="1"/>
</dbReference>